<evidence type="ECO:0000256" key="2">
    <source>
        <dbReference type="PIRSR" id="PIRSR605511-2"/>
    </source>
</evidence>
<dbReference type="RefSeq" id="WP_214624144.1">
    <property type="nucleotide sequence ID" value="NZ_JAHGAW010000008.1"/>
</dbReference>
<evidence type="ECO:0000259" key="3">
    <source>
        <dbReference type="Pfam" id="PF08450"/>
    </source>
</evidence>
<comment type="cofactor">
    <cofactor evidence="2">
        <name>Zn(2+)</name>
        <dbReference type="ChEBI" id="CHEBI:29105"/>
    </cofactor>
    <text evidence="2">Binds 1 divalent metal cation per subunit.</text>
</comment>
<comment type="caution">
    <text evidence="4">The sequence shown here is derived from an EMBL/GenBank/DDBJ whole genome shotgun (WGS) entry which is preliminary data.</text>
</comment>
<sequence length="305" mass="32604">MEFETVTDKLGFPEGPIACADGSVLVVEIAHKTLTRVRPDGSLEVVAELGGGPNGAAIGPDGACYVVNNGGAFDFPENWKEEGKLGLPKVYEGGSIQRVDLATGAATTLYDNCDGKPLNAPNDIVFDAQGGMWFTCFGYSDGENRRLGGVYYAKPDGSQITRWRSEQISPNGIALSADEKTLYWVDSMLQRAWKLDILSPGVVAPEVGHTAGEILVNLPGMQWFDSIALEASGRIAAATLFNGGITVVHPATGTYEHVPVPDPITTNICFGGPDMQTAWITGSASGSLFKCRWPRPGHRLNFQQI</sequence>
<keyword evidence="2" id="KW-0479">Metal-binding</keyword>
<dbReference type="InterPro" id="IPR011042">
    <property type="entry name" value="6-blade_b-propeller_TolB-like"/>
</dbReference>
<evidence type="ECO:0000313" key="5">
    <source>
        <dbReference type="Proteomes" id="UP001138757"/>
    </source>
</evidence>
<dbReference type="AlphaFoldDB" id="A0A9X1DDJ0"/>
<dbReference type="InterPro" id="IPR051262">
    <property type="entry name" value="SMP-30/CGR1_Lactonase"/>
</dbReference>
<dbReference type="GO" id="GO:0046872">
    <property type="term" value="F:metal ion binding"/>
    <property type="evidence" value="ECO:0007669"/>
    <property type="project" value="UniProtKB-KW"/>
</dbReference>
<dbReference type="InterPro" id="IPR013658">
    <property type="entry name" value="SGL"/>
</dbReference>
<feature type="binding site" evidence="2">
    <location>
        <position position="171"/>
    </location>
    <ligand>
        <name>a divalent metal cation</name>
        <dbReference type="ChEBI" id="CHEBI:60240"/>
    </ligand>
</feature>
<name>A0A9X1DDJ0_9SPHN</name>
<dbReference type="Gene3D" id="2.120.10.30">
    <property type="entry name" value="TolB, C-terminal domain"/>
    <property type="match status" value="1"/>
</dbReference>
<dbReference type="Proteomes" id="UP001138757">
    <property type="component" value="Unassembled WGS sequence"/>
</dbReference>
<evidence type="ECO:0000313" key="4">
    <source>
        <dbReference type="EMBL" id="MBT2187894.1"/>
    </source>
</evidence>
<protein>
    <submittedName>
        <fullName evidence="4">SMP-30/gluconolactonase/LRE family protein</fullName>
    </submittedName>
</protein>
<dbReference type="InterPro" id="IPR005511">
    <property type="entry name" value="SMP-30"/>
</dbReference>
<accession>A0A9X1DDJ0</accession>
<gene>
    <name evidence="4" type="ORF">KK488_13145</name>
</gene>
<keyword evidence="2" id="KW-0862">Zinc</keyword>
<proteinExistence type="predicted"/>
<feature type="domain" description="SMP-30/Gluconolactonase/LRE-like region" evidence="3">
    <location>
        <begin position="12"/>
        <end position="282"/>
    </location>
</feature>
<dbReference type="Pfam" id="PF08450">
    <property type="entry name" value="SGL"/>
    <property type="match status" value="1"/>
</dbReference>
<dbReference type="SUPFAM" id="SSF63829">
    <property type="entry name" value="Calcium-dependent phosphotriesterase"/>
    <property type="match status" value="1"/>
</dbReference>
<feature type="binding site" evidence="2">
    <location>
        <position position="122"/>
    </location>
    <ligand>
        <name>substrate</name>
    </ligand>
</feature>
<dbReference type="EMBL" id="JAHGAW010000008">
    <property type="protein sequence ID" value="MBT2187894.1"/>
    <property type="molecule type" value="Genomic_DNA"/>
</dbReference>
<dbReference type="PANTHER" id="PTHR47572:SF5">
    <property type="entry name" value="BLR2277 PROTEIN"/>
    <property type="match status" value="1"/>
</dbReference>
<dbReference type="PANTHER" id="PTHR47572">
    <property type="entry name" value="LIPOPROTEIN-RELATED"/>
    <property type="match status" value="1"/>
</dbReference>
<evidence type="ECO:0000256" key="1">
    <source>
        <dbReference type="PIRSR" id="PIRSR605511-1"/>
    </source>
</evidence>
<feature type="binding site" evidence="2">
    <location>
        <position position="225"/>
    </location>
    <ligand>
        <name>a divalent metal cation</name>
        <dbReference type="ChEBI" id="CHEBI:60240"/>
    </ligand>
</feature>
<keyword evidence="5" id="KW-1185">Reference proteome</keyword>
<reference evidence="4" key="1">
    <citation type="submission" date="2021-05" db="EMBL/GenBank/DDBJ databases">
        <title>Genome of Sphingobium sp. strain.</title>
        <authorList>
            <person name="Fan R."/>
        </authorList>
    </citation>
    <scope>NUCLEOTIDE SEQUENCE</scope>
    <source>
        <strain evidence="4">H33</strain>
    </source>
</reference>
<organism evidence="4 5">
    <name type="scientific">Sphingobium nicotianae</name>
    <dbReference type="NCBI Taxonomy" id="2782607"/>
    <lineage>
        <taxon>Bacteria</taxon>
        <taxon>Pseudomonadati</taxon>
        <taxon>Pseudomonadota</taxon>
        <taxon>Alphaproteobacteria</taxon>
        <taxon>Sphingomonadales</taxon>
        <taxon>Sphingomonadaceae</taxon>
        <taxon>Sphingobium</taxon>
    </lineage>
</organism>
<feature type="active site" description="Proton donor/acceptor" evidence="1">
    <location>
        <position position="225"/>
    </location>
</feature>
<dbReference type="PRINTS" id="PR01790">
    <property type="entry name" value="SMP30FAMILY"/>
</dbReference>